<dbReference type="Pfam" id="PF01000">
    <property type="entry name" value="RNA_pol_A_bac"/>
    <property type="match status" value="1"/>
</dbReference>
<dbReference type="OrthoDB" id="270173at2759"/>
<dbReference type="InterPro" id="IPR022842">
    <property type="entry name" value="RNAP_Rpo3/Rpb3/RPAC1"/>
</dbReference>
<protein>
    <submittedName>
        <fullName evidence="6">DNA-directed RNA polymerases II, IV and V subunit 3-like</fullName>
    </submittedName>
</protein>
<keyword evidence="2" id="KW-0804">Transcription</keyword>
<evidence type="ECO:0000259" key="5">
    <source>
        <dbReference type="SMART" id="SM00662"/>
    </source>
</evidence>
<dbReference type="GO" id="GO:0006366">
    <property type="term" value="P:transcription by RNA polymerase II"/>
    <property type="evidence" value="ECO:0007669"/>
    <property type="project" value="TreeGrafter"/>
</dbReference>
<evidence type="ECO:0000256" key="2">
    <source>
        <dbReference type="ARBA" id="ARBA00023163"/>
    </source>
</evidence>
<dbReference type="PANTHER" id="PTHR11800:SF2">
    <property type="entry name" value="DNA-DIRECTED RNA POLYMERASE II SUBUNIT RPB3"/>
    <property type="match status" value="1"/>
</dbReference>
<comment type="caution">
    <text evidence="6">The sequence shown here is derived from an EMBL/GenBank/DDBJ whole genome shotgun (WGS) entry which is preliminary data.</text>
</comment>
<gene>
    <name evidence="6" type="ORF">G2W53_003091</name>
</gene>
<evidence type="ECO:0000256" key="1">
    <source>
        <dbReference type="ARBA" id="ARBA00022478"/>
    </source>
</evidence>
<dbReference type="SMART" id="SM00662">
    <property type="entry name" value="RPOLD"/>
    <property type="match status" value="1"/>
</dbReference>
<dbReference type="Gene3D" id="3.30.1360.10">
    <property type="entry name" value="RNA polymerase, RBP11-like subunit"/>
    <property type="match status" value="1"/>
</dbReference>
<dbReference type="GO" id="GO:0005665">
    <property type="term" value="C:RNA polymerase II, core complex"/>
    <property type="evidence" value="ECO:0007669"/>
    <property type="project" value="TreeGrafter"/>
</dbReference>
<comment type="similarity">
    <text evidence="3">Belongs to the archaeal Rpo3/eukaryotic RPB3 RNA polymerase subunit family.</text>
</comment>
<dbReference type="InterPro" id="IPR011263">
    <property type="entry name" value="DNA-dir_RNA_pol_RpoA/D/Rpb3"/>
</dbReference>
<dbReference type="SUPFAM" id="SSF55257">
    <property type="entry name" value="RBP11-like subunits of RNA polymerase"/>
    <property type="match status" value="1"/>
</dbReference>
<accession>A0A834XC40</accession>
<evidence type="ECO:0000313" key="6">
    <source>
        <dbReference type="EMBL" id="KAF7840793.1"/>
    </source>
</evidence>
<dbReference type="AlphaFoldDB" id="A0A834XC40"/>
<name>A0A834XC40_9FABA</name>
<dbReference type="InterPro" id="IPR011262">
    <property type="entry name" value="DNA-dir_RNA_pol_insert"/>
</dbReference>
<dbReference type="EMBL" id="JAAIUW010000002">
    <property type="protein sequence ID" value="KAF7840793.1"/>
    <property type="molecule type" value="Genomic_DNA"/>
</dbReference>
<dbReference type="Gene3D" id="2.170.120.12">
    <property type="entry name" value="DNA-directed RNA polymerase, insert domain"/>
    <property type="match status" value="1"/>
</dbReference>
<dbReference type="GO" id="GO:0046983">
    <property type="term" value="F:protein dimerization activity"/>
    <property type="evidence" value="ECO:0007669"/>
    <property type="project" value="InterPro"/>
</dbReference>
<dbReference type="SUPFAM" id="SSF56553">
    <property type="entry name" value="Insert subdomain of RNA polymerase alpha subunit"/>
    <property type="match status" value="1"/>
</dbReference>
<feature type="region of interest" description="Disordered" evidence="4">
    <location>
        <begin position="1"/>
        <end position="22"/>
    </location>
</feature>
<dbReference type="InterPro" id="IPR036643">
    <property type="entry name" value="RNApol_insert_sf"/>
</dbReference>
<dbReference type="InterPro" id="IPR050518">
    <property type="entry name" value="Rpo3/RPB3_RNA_Pol_subunit"/>
</dbReference>
<feature type="compositionally biased region" description="Basic and acidic residues" evidence="4">
    <location>
        <begin position="12"/>
        <end position="22"/>
    </location>
</feature>
<dbReference type="Pfam" id="PF01193">
    <property type="entry name" value="RNA_pol_L"/>
    <property type="match status" value="1"/>
</dbReference>
<dbReference type="PANTHER" id="PTHR11800">
    <property type="entry name" value="DNA-DIRECTED RNA POLYMERASE"/>
    <property type="match status" value="1"/>
</dbReference>
<dbReference type="GO" id="GO:0003899">
    <property type="term" value="F:DNA-directed RNA polymerase activity"/>
    <property type="evidence" value="ECO:0007669"/>
    <property type="project" value="InterPro"/>
</dbReference>
<reference evidence="6" key="1">
    <citation type="submission" date="2020-09" db="EMBL/GenBank/DDBJ databases">
        <title>Genome-Enabled Discovery of Anthraquinone Biosynthesis in Senna tora.</title>
        <authorList>
            <person name="Kang S.-H."/>
            <person name="Pandey R.P."/>
            <person name="Lee C.-M."/>
            <person name="Sim J.-S."/>
            <person name="Jeong J.-T."/>
            <person name="Choi B.-S."/>
            <person name="Jung M."/>
            <person name="Ginzburg D."/>
            <person name="Zhao K."/>
            <person name="Won S.Y."/>
            <person name="Oh T.-J."/>
            <person name="Yu Y."/>
            <person name="Kim N.-H."/>
            <person name="Lee O.R."/>
            <person name="Lee T.-H."/>
            <person name="Bashyal P."/>
            <person name="Kim T.-S."/>
            <person name="Lee W.-H."/>
            <person name="Kawkins C."/>
            <person name="Kim C.-K."/>
            <person name="Kim J.S."/>
            <person name="Ahn B.O."/>
            <person name="Rhee S.Y."/>
            <person name="Sohng J.K."/>
        </authorList>
    </citation>
    <scope>NUCLEOTIDE SEQUENCE</scope>
    <source>
        <tissue evidence="6">Leaf</tissue>
    </source>
</reference>
<proteinExistence type="inferred from homology"/>
<keyword evidence="7" id="KW-1185">Reference proteome</keyword>
<organism evidence="6 7">
    <name type="scientific">Senna tora</name>
    <dbReference type="NCBI Taxonomy" id="362788"/>
    <lineage>
        <taxon>Eukaryota</taxon>
        <taxon>Viridiplantae</taxon>
        <taxon>Streptophyta</taxon>
        <taxon>Embryophyta</taxon>
        <taxon>Tracheophyta</taxon>
        <taxon>Spermatophyta</taxon>
        <taxon>Magnoliopsida</taxon>
        <taxon>eudicotyledons</taxon>
        <taxon>Gunneridae</taxon>
        <taxon>Pentapetalae</taxon>
        <taxon>rosids</taxon>
        <taxon>fabids</taxon>
        <taxon>Fabales</taxon>
        <taxon>Fabaceae</taxon>
        <taxon>Caesalpinioideae</taxon>
        <taxon>Cassia clade</taxon>
        <taxon>Senna</taxon>
    </lineage>
</organism>
<evidence type="ECO:0000313" key="7">
    <source>
        <dbReference type="Proteomes" id="UP000634136"/>
    </source>
</evidence>
<sequence>MPSQSSKLPSESGKKQNSAEREREMESLLSLNRLIPSWKVLQSYYSFLVFELEGTTESFVRVLWRIMKMEVPTIAINDVVIETNSSSLSDTFLIQRLTLIPLISELANLMYYSTDCPNCNGQGHCRRCSVEFRLTAKCIAPGQTLDVTSKDLITSDPSVVPFDFFEPTGSPIVKLQPGEELTLKAIARKGIGKNRVKWSPLAQPLSDYYCPSKIRIKEELMEPLTLEEKKQWVATFPPNFFLIDPLTQKVMLNHSEVHRYRMMLNPEATFEAMPIEVYQEKDTFIFIVQTTCALKASQLLMNALEILKQKLLSLHMLEDHFLGYDFAGLASDIEMLDSEN</sequence>
<evidence type="ECO:0000256" key="3">
    <source>
        <dbReference type="ARBA" id="ARBA00025804"/>
    </source>
</evidence>
<dbReference type="InterPro" id="IPR036603">
    <property type="entry name" value="RBP11-like"/>
</dbReference>
<dbReference type="Gene3D" id="3.30.70.3110">
    <property type="match status" value="1"/>
</dbReference>
<feature type="domain" description="DNA-directed RNA polymerase RpoA/D/Rpb3-type" evidence="5">
    <location>
        <begin position="47"/>
        <end position="317"/>
    </location>
</feature>
<dbReference type="HAMAP" id="MF_00320">
    <property type="entry name" value="RNApol_arch_Rpo3"/>
    <property type="match status" value="1"/>
</dbReference>
<keyword evidence="1 6" id="KW-0240">DNA-directed RNA polymerase</keyword>
<dbReference type="Proteomes" id="UP000634136">
    <property type="component" value="Unassembled WGS sequence"/>
</dbReference>
<evidence type="ECO:0000256" key="4">
    <source>
        <dbReference type="SAM" id="MobiDB-lite"/>
    </source>
</evidence>